<sequence length="234" mass="25435">MPDLSTAEEDKLRAEWETRLEEKWVGSGESLVWVLLPERGYVGSVVAGKHSVPHEPSSAVRPWAGQFPKWPLPSAQVTSGRYLNDEWADDPSIMWWATADTAEHDAARFADHLAPARGHALVVLGSTRLAVVVEQGMLAAREHTGDEAKGWFGRARSAAAQVQKAAEGLTSGTDAKAPVSYFEVPLTRIAAMDLCRPGRSVPTSNFLRVRFADGSSLLIRTIEAGNFAGKFNGR</sequence>
<reference evidence="1 2" key="1">
    <citation type="submission" date="2020-08" db="EMBL/GenBank/DDBJ databases">
        <title>Sequencing the genomes of 1000 actinobacteria strains.</title>
        <authorList>
            <person name="Klenk H.-P."/>
        </authorList>
    </citation>
    <scope>NUCLEOTIDE SEQUENCE [LARGE SCALE GENOMIC DNA]</scope>
    <source>
        <strain evidence="1 2">DSM 45582</strain>
    </source>
</reference>
<organism evidence="1 2">
    <name type="scientific">Saccharopolyspora gloriosae</name>
    <dbReference type="NCBI Taxonomy" id="455344"/>
    <lineage>
        <taxon>Bacteria</taxon>
        <taxon>Bacillati</taxon>
        <taxon>Actinomycetota</taxon>
        <taxon>Actinomycetes</taxon>
        <taxon>Pseudonocardiales</taxon>
        <taxon>Pseudonocardiaceae</taxon>
        <taxon>Saccharopolyspora</taxon>
    </lineage>
</organism>
<keyword evidence="2" id="KW-1185">Reference proteome</keyword>
<dbReference type="AlphaFoldDB" id="A0A840NKF5"/>
<gene>
    <name evidence="1" type="ORF">BJ969_003876</name>
</gene>
<protein>
    <submittedName>
        <fullName evidence="1">Uncharacterized protein</fullName>
    </submittedName>
</protein>
<dbReference type="RefSeq" id="WP_184480638.1">
    <property type="nucleotide sequence ID" value="NZ_JACHIV010000001.1"/>
</dbReference>
<evidence type="ECO:0000313" key="1">
    <source>
        <dbReference type="EMBL" id="MBB5070788.1"/>
    </source>
</evidence>
<evidence type="ECO:0000313" key="2">
    <source>
        <dbReference type="Proteomes" id="UP000580474"/>
    </source>
</evidence>
<dbReference type="Proteomes" id="UP000580474">
    <property type="component" value="Unassembled WGS sequence"/>
</dbReference>
<comment type="caution">
    <text evidence="1">The sequence shown here is derived from an EMBL/GenBank/DDBJ whole genome shotgun (WGS) entry which is preliminary data.</text>
</comment>
<name>A0A840NKF5_9PSEU</name>
<accession>A0A840NKF5</accession>
<proteinExistence type="predicted"/>
<dbReference type="EMBL" id="JACHIV010000001">
    <property type="protein sequence ID" value="MBB5070788.1"/>
    <property type="molecule type" value="Genomic_DNA"/>
</dbReference>